<evidence type="ECO:0000313" key="14">
    <source>
        <dbReference type="Proteomes" id="UP000594260"/>
    </source>
</evidence>
<dbReference type="InterPro" id="IPR015940">
    <property type="entry name" value="UBA"/>
</dbReference>
<proteinExistence type="inferred from homology"/>
<dbReference type="PROSITE" id="PS50053">
    <property type="entry name" value="UBIQUITIN_2"/>
    <property type="match status" value="1"/>
</dbReference>
<feature type="region of interest" description="Disordered" evidence="9">
    <location>
        <begin position="319"/>
        <end position="363"/>
    </location>
</feature>
<dbReference type="SUPFAM" id="SSF50630">
    <property type="entry name" value="Acid proteases"/>
    <property type="match status" value="1"/>
</dbReference>
<dbReference type="Pfam" id="PF24669">
    <property type="entry name" value="Ddi2_HDD"/>
    <property type="match status" value="1"/>
</dbReference>
<reference evidence="13" key="1">
    <citation type="submission" date="2021-01" db="UniProtKB">
        <authorList>
            <consortium name="EnsemblMetazoa"/>
        </authorList>
    </citation>
    <scope>IDENTIFICATION</scope>
</reference>
<dbReference type="Proteomes" id="UP000594260">
    <property type="component" value="Unplaced"/>
</dbReference>
<dbReference type="GeneID" id="111253210"/>
<dbReference type="InterPro" id="IPR009060">
    <property type="entry name" value="UBA-like_sf"/>
</dbReference>
<evidence type="ECO:0008006" key="15">
    <source>
        <dbReference type="Google" id="ProtNLM"/>
    </source>
</evidence>
<feature type="domain" description="Peptidase A2" evidence="12">
    <location>
        <begin position="202"/>
        <end position="281"/>
    </location>
</feature>
<accession>A0A7M7KK13</accession>
<evidence type="ECO:0000256" key="4">
    <source>
        <dbReference type="ARBA" id="ARBA00022490"/>
    </source>
</evidence>
<comment type="similarity">
    <text evidence="2">Belongs to the DDI1 family.</text>
</comment>
<evidence type="ECO:0000256" key="7">
    <source>
        <dbReference type="ARBA" id="ARBA00022801"/>
    </source>
</evidence>
<feature type="compositionally biased region" description="Low complexity" evidence="9">
    <location>
        <begin position="328"/>
        <end position="350"/>
    </location>
</feature>
<dbReference type="EnsemblMetazoa" id="XM_022812319">
    <property type="protein sequence ID" value="XP_022668054"/>
    <property type="gene ID" value="LOC111253210"/>
</dbReference>
<dbReference type="InterPro" id="IPR029071">
    <property type="entry name" value="Ubiquitin-like_domsf"/>
</dbReference>
<evidence type="ECO:0000256" key="9">
    <source>
        <dbReference type="SAM" id="MobiDB-lite"/>
    </source>
</evidence>
<feature type="domain" description="Ubiquitin-like" evidence="11">
    <location>
        <begin position="1"/>
        <end position="70"/>
    </location>
</feature>
<dbReference type="Pfam" id="PF00240">
    <property type="entry name" value="ubiquitin"/>
    <property type="match status" value="1"/>
</dbReference>
<organism evidence="13 14">
    <name type="scientific">Varroa destructor</name>
    <name type="common">Honeybee mite</name>
    <dbReference type="NCBI Taxonomy" id="109461"/>
    <lineage>
        <taxon>Eukaryota</taxon>
        <taxon>Metazoa</taxon>
        <taxon>Ecdysozoa</taxon>
        <taxon>Arthropoda</taxon>
        <taxon>Chelicerata</taxon>
        <taxon>Arachnida</taxon>
        <taxon>Acari</taxon>
        <taxon>Parasitiformes</taxon>
        <taxon>Mesostigmata</taxon>
        <taxon>Gamasina</taxon>
        <taxon>Dermanyssoidea</taxon>
        <taxon>Varroidae</taxon>
        <taxon>Varroa</taxon>
    </lineage>
</organism>
<dbReference type="PROSITE" id="PS50175">
    <property type="entry name" value="ASP_PROT_RETROV"/>
    <property type="match status" value="1"/>
</dbReference>
<dbReference type="RefSeq" id="XP_022668054.1">
    <property type="nucleotide sequence ID" value="XM_022812319.1"/>
</dbReference>
<keyword evidence="5" id="KW-0645">Protease</keyword>
<dbReference type="GO" id="GO:0005737">
    <property type="term" value="C:cytoplasm"/>
    <property type="evidence" value="ECO:0007669"/>
    <property type="project" value="UniProtKB-SubCell"/>
</dbReference>
<dbReference type="GO" id="GO:0004190">
    <property type="term" value="F:aspartic-type endopeptidase activity"/>
    <property type="evidence" value="ECO:0007669"/>
    <property type="project" value="UniProtKB-KW"/>
</dbReference>
<dbReference type="CDD" id="cd05479">
    <property type="entry name" value="RP_DDI"/>
    <property type="match status" value="1"/>
</dbReference>
<dbReference type="CTD" id="32616"/>
<evidence type="ECO:0000256" key="6">
    <source>
        <dbReference type="ARBA" id="ARBA00022750"/>
    </source>
</evidence>
<dbReference type="InterPro" id="IPR057273">
    <property type="entry name" value="Ddi1/2_HDD"/>
</dbReference>
<dbReference type="InterPro" id="IPR001995">
    <property type="entry name" value="Peptidase_A2_cat"/>
</dbReference>
<dbReference type="GO" id="GO:0015031">
    <property type="term" value="P:protein transport"/>
    <property type="evidence" value="ECO:0007669"/>
    <property type="project" value="UniProtKB-KW"/>
</dbReference>
<keyword evidence="14" id="KW-1185">Reference proteome</keyword>
<dbReference type="PANTHER" id="PTHR15397">
    <property type="entry name" value="SODIUM-GLUCOSE COTRANSPORTER REGULATORY PROTEIN -RELATED"/>
    <property type="match status" value="1"/>
</dbReference>
<protein>
    <recommendedName>
        <fullName evidence="15">DNA damage-inducible protein 1</fullName>
    </recommendedName>
</protein>
<dbReference type="GO" id="GO:0006508">
    <property type="term" value="P:proteolysis"/>
    <property type="evidence" value="ECO:0007669"/>
    <property type="project" value="UniProtKB-KW"/>
</dbReference>
<evidence type="ECO:0000256" key="8">
    <source>
        <dbReference type="ARBA" id="ARBA00022927"/>
    </source>
</evidence>
<dbReference type="InterPro" id="IPR033882">
    <property type="entry name" value="DDI1_N"/>
</dbReference>
<keyword evidence="3" id="KW-0813">Transport</keyword>
<keyword evidence="4" id="KW-0963">Cytoplasm</keyword>
<dbReference type="InterPro" id="IPR021109">
    <property type="entry name" value="Peptidase_aspartic_dom_sf"/>
</dbReference>
<evidence type="ECO:0000259" key="10">
    <source>
        <dbReference type="PROSITE" id="PS50030"/>
    </source>
</evidence>
<evidence type="ECO:0000259" key="11">
    <source>
        <dbReference type="PROSITE" id="PS50053"/>
    </source>
</evidence>
<dbReference type="SMART" id="SM00213">
    <property type="entry name" value="UBQ"/>
    <property type="match status" value="1"/>
</dbReference>
<dbReference type="Gene3D" id="2.40.70.10">
    <property type="entry name" value="Acid Proteases"/>
    <property type="match status" value="1"/>
</dbReference>
<keyword evidence="8" id="KW-0653">Protein transport</keyword>
<dbReference type="PANTHER" id="PTHR15397:SF3">
    <property type="entry name" value="DNA DAMAGE INDUCIBLE 1 HOMOLOG 2"/>
    <property type="match status" value="1"/>
</dbReference>
<dbReference type="Gene3D" id="3.10.20.90">
    <property type="entry name" value="Phosphatidylinositol 3-kinase Catalytic Subunit, Chain A, domain 1"/>
    <property type="match status" value="1"/>
</dbReference>
<comment type="subcellular location">
    <subcellularLocation>
        <location evidence="1">Cytoplasm</location>
    </subcellularLocation>
</comment>
<dbReference type="Gene3D" id="1.10.8.10">
    <property type="entry name" value="DNA helicase RuvA subunit, C-terminal domain"/>
    <property type="match status" value="1"/>
</dbReference>
<sequence>MKVTLSTVNGDVYVLEVPADMELENFKALAESEVGIPANEIILLHNMRPLVGDKRPLSEQGVSEGDILLVNRGGTSQAAPEPESMDLGSVNVANPAEIRDRLLANPPLLTALRNANPSLADAAIAGLEPFTQMLDEVKKKEAERARMLSADPFDPEAQQLIAEHIRQQNINSNMEAAMEYHPESFGIVTMLYINCRVNGHPVKAFVDSGAQSTIISSACAERCGIMRLVDPRWAGIAKGVGTQKIIGRIHLVAIEIEKDYLNTSFSVLEDQTVDMLLGLDMLKRHQRDCLVIGTSGTETRFLPESELPTCARLGMEPMNEGAQKDNMSAGAFGSSTSDASTSQATSSVVTPRKELLSGHQDSTNGVLHDEKVVSEICAMGFKRDDVIQELTVAKGDKNRAIGALFAKSFVVPK</sequence>
<evidence type="ECO:0000256" key="2">
    <source>
        <dbReference type="ARBA" id="ARBA00009136"/>
    </source>
</evidence>
<dbReference type="AlphaFoldDB" id="A0A7M7KK13"/>
<evidence type="ECO:0000256" key="1">
    <source>
        <dbReference type="ARBA" id="ARBA00004496"/>
    </source>
</evidence>
<evidence type="ECO:0000256" key="3">
    <source>
        <dbReference type="ARBA" id="ARBA00022448"/>
    </source>
</evidence>
<dbReference type="SUPFAM" id="SSF54236">
    <property type="entry name" value="Ubiquitin-like"/>
    <property type="match status" value="1"/>
</dbReference>
<evidence type="ECO:0000259" key="12">
    <source>
        <dbReference type="PROSITE" id="PS50175"/>
    </source>
</evidence>
<keyword evidence="6" id="KW-0064">Aspartyl protease</keyword>
<dbReference type="InterPro" id="IPR019103">
    <property type="entry name" value="Peptidase_aspartic_DDI1-type"/>
</dbReference>
<evidence type="ECO:0000256" key="5">
    <source>
        <dbReference type="ARBA" id="ARBA00022670"/>
    </source>
</evidence>
<dbReference type="SUPFAM" id="SSF46934">
    <property type="entry name" value="UBA-like"/>
    <property type="match status" value="1"/>
</dbReference>
<keyword evidence="7" id="KW-0378">Hydrolase</keyword>
<dbReference type="Pfam" id="PF09668">
    <property type="entry name" value="Asp_protease"/>
    <property type="match status" value="1"/>
</dbReference>
<dbReference type="PROSITE" id="PS50030">
    <property type="entry name" value="UBA"/>
    <property type="match status" value="1"/>
</dbReference>
<dbReference type="CDD" id="cd01796">
    <property type="entry name" value="Ubl_Ddi1_like"/>
    <property type="match status" value="1"/>
</dbReference>
<name>A0A7M7KK13_VARDE</name>
<dbReference type="FunFam" id="2.40.70.10:FF:000005">
    <property type="entry name" value="DNA damage inducible 1 homolog 2"/>
    <property type="match status" value="1"/>
</dbReference>
<feature type="domain" description="UBA" evidence="10">
    <location>
        <begin position="367"/>
        <end position="407"/>
    </location>
</feature>
<evidence type="ECO:0000313" key="13">
    <source>
        <dbReference type="EnsemblMetazoa" id="XP_022668054"/>
    </source>
</evidence>
<dbReference type="InterPro" id="IPR000626">
    <property type="entry name" value="Ubiquitin-like_dom"/>
</dbReference>